<evidence type="ECO:0000256" key="11">
    <source>
        <dbReference type="ARBA" id="ARBA00023033"/>
    </source>
</evidence>
<keyword evidence="10 13" id="KW-0408">Iron</keyword>
<dbReference type="Pfam" id="PF00067">
    <property type="entry name" value="p450"/>
    <property type="match status" value="1"/>
</dbReference>
<evidence type="ECO:0000256" key="14">
    <source>
        <dbReference type="RuleBase" id="RU000461"/>
    </source>
</evidence>
<keyword evidence="7 13" id="KW-0479">Metal-binding</keyword>
<sequence length="517" mass="58091">MYPNLAPYACIALLCASVYSLLVRSRRQRLPPGPTGFPFVGNAFQIPKEFPEYTYAAWAKTYGSDLIYTEAFGHRAIIITSQRIAQELLEKRGANYSSRPRLVMLVELLGWHPSVPFLPYRSESRRKQSRWMRNAFGEKNSVQSFDRLKERETYIFLLGVMETPNDYVLHTKRFLAALVVEAVYGHQITSLEDKYINLMDRAMEGTVATGEAGATLIDILPFLKHVPAWMPGAAFKRAALHTRSLLQASNEVPYRMVKEAIGTGNARRSYVSTLVENAEKAGRINDDETDIMWSAVTVYGAATDTTKTALLTFLLAMVLYPEVFGKAQEEVDRVVGKDRLPNLGDRPDLPYLECVLRETYRRVWHPPIPLGIAHYTTADDEYNGYYIPKDAAVVVNMWAICRDERIWDNPDVFRPERFLNSTSSDAGPIDPRNIIFGYGRRLCPGRLFADTTLFVAMANIVATLNISKACDADTKMSSETLFLPGFISYPKPFGCNIAPRSSASKTLVSEALANVDT</sequence>
<dbReference type="AlphaFoldDB" id="A0A165PRZ2"/>
<evidence type="ECO:0000256" key="2">
    <source>
        <dbReference type="ARBA" id="ARBA00004167"/>
    </source>
</evidence>
<evidence type="ECO:0000256" key="12">
    <source>
        <dbReference type="ARBA" id="ARBA00023136"/>
    </source>
</evidence>
<keyword evidence="11 14" id="KW-0503">Monooxygenase</keyword>
<dbReference type="PROSITE" id="PS00086">
    <property type="entry name" value="CYTOCHROME_P450"/>
    <property type="match status" value="1"/>
</dbReference>
<dbReference type="PANTHER" id="PTHR46300:SF7">
    <property type="entry name" value="P450, PUTATIVE (EUROFUNG)-RELATED"/>
    <property type="match status" value="1"/>
</dbReference>
<dbReference type="InterPro" id="IPR050364">
    <property type="entry name" value="Cytochrome_P450_fung"/>
</dbReference>
<gene>
    <name evidence="15" type="ORF">DAEQUDRAFT_711568</name>
</gene>
<feature type="binding site" description="axial binding residue" evidence="13">
    <location>
        <position position="443"/>
    </location>
    <ligand>
        <name>heme</name>
        <dbReference type="ChEBI" id="CHEBI:30413"/>
    </ligand>
    <ligandPart>
        <name>Fe</name>
        <dbReference type="ChEBI" id="CHEBI:18248"/>
    </ligandPart>
</feature>
<keyword evidence="16" id="KW-1185">Reference proteome</keyword>
<evidence type="ECO:0000256" key="9">
    <source>
        <dbReference type="ARBA" id="ARBA00023002"/>
    </source>
</evidence>
<evidence type="ECO:0000256" key="3">
    <source>
        <dbReference type="ARBA" id="ARBA00005179"/>
    </source>
</evidence>
<dbReference type="InterPro" id="IPR017972">
    <property type="entry name" value="Cyt_P450_CS"/>
</dbReference>
<dbReference type="GO" id="GO:0016705">
    <property type="term" value="F:oxidoreductase activity, acting on paired donors, with incorporation or reduction of molecular oxygen"/>
    <property type="evidence" value="ECO:0007669"/>
    <property type="project" value="InterPro"/>
</dbReference>
<dbReference type="InterPro" id="IPR036396">
    <property type="entry name" value="Cyt_P450_sf"/>
</dbReference>
<name>A0A165PRZ2_9APHY</name>
<keyword evidence="12" id="KW-0472">Membrane</keyword>
<comment type="subcellular location">
    <subcellularLocation>
        <location evidence="2">Membrane</location>
        <topology evidence="2">Single-pass membrane protein</topology>
    </subcellularLocation>
</comment>
<reference evidence="15 16" key="1">
    <citation type="journal article" date="2016" name="Mol. Biol. Evol.">
        <title>Comparative Genomics of Early-Diverging Mushroom-Forming Fungi Provides Insights into the Origins of Lignocellulose Decay Capabilities.</title>
        <authorList>
            <person name="Nagy L.G."/>
            <person name="Riley R."/>
            <person name="Tritt A."/>
            <person name="Adam C."/>
            <person name="Daum C."/>
            <person name="Floudas D."/>
            <person name="Sun H."/>
            <person name="Yadav J.S."/>
            <person name="Pangilinan J."/>
            <person name="Larsson K.H."/>
            <person name="Matsuura K."/>
            <person name="Barry K."/>
            <person name="Labutti K."/>
            <person name="Kuo R."/>
            <person name="Ohm R.A."/>
            <person name="Bhattacharya S.S."/>
            <person name="Shirouzu T."/>
            <person name="Yoshinaga Y."/>
            <person name="Martin F.M."/>
            <person name="Grigoriev I.V."/>
            <person name="Hibbett D.S."/>
        </authorList>
    </citation>
    <scope>NUCLEOTIDE SEQUENCE [LARGE SCALE GENOMIC DNA]</scope>
    <source>
        <strain evidence="15 16">L-15889</strain>
    </source>
</reference>
<evidence type="ECO:0000256" key="8">
    <source>
        <dbReference type="ARBA" id="ARBA00022989"/>
    </source>
</evidence>
<evidence type="ECO:0000256" key="10">
    <source>
        <dbReference type="ARBA" id="ARBA00023004"/>
    </source>
</evidence>
<keyword evidence="6" id="KW-0812">Transmembrane</keyword>
<dbReference type="GO" id="GO:0005506">
    <property type="term" value="F:iron ion binding"/>
    <property type="evidence" value="ECO:0007669"/>
    <property type="project" value="InterPro"/>
</dbReference>
<dbReference type="SUPFAM" id="SSF48264">
    <property type="entry name" value="Cytochrome P450"/>
    <property type="match status" value="1"/>
</dbReference>
<dbReference type="STRING" id="1314783.A0A165PRZ2"/>
<dbReference type="OrthoDB" id="2789670at2759"/>
<protein>
    <submittedName>
        <fullName evidence="15">Cytochrome P450</fullName>
    </submittedName>
</protein>
<dbReference type="PRINTS" id="PR00463">
    <property type="entry name" value="EP450I"/>
</dbReference>
<evidence type="ECO:0000256" key="1">
    <source>
        <dbReference type="ARBA" id="ARBA00001971"/>
    </source>
</evidence>
<accession>A0A165PRZ2</accession>
<evidence type="ECO:0000256" key="4">
    <source>
        <dbReference type="ARBA" id="ARBA00010617"/>
    </source>
</evidence>
<dbReference type="PANTHER" id="PTHR46300">
    <property type="entry name" value="P450, PUTATIVE (EUROFUNG)-RELATED-RELATED"/>
    <property type="match status" value="1"/>
</dbReference>
<evidence type="ECO:0000256" key="7">
    <source>
        <dbReference type="ARBA" id="ARBA00022723"/>
    </source>
</evidence>
<evidence type="ECO:0000256" key="6">
    <source>
        <dbReference type="ARBA" id="ARBA00022692"/>
    </source>
</evidence>
<dbReference type="InterPro" id="IPR002401">
    <property type="entry name" value="Cyt_P450_E_grp-I"/>
</dbReference>
<proteinExistence type="inferred from homology"/>
<comment type="pathway">
    <text evidence="3">Secondary metabolite biosynthesis.</text>
</comment>
<dbReference type="Proteomes" id="UP000076727">
    <property type="component" value="Unassembled WGS sequence"/>
</dbReference>
<keyword evidence="8" id="KW-1133">Transmembrane helix</keyword>
<evidence type="ECO:0000256" key="13">
    <source>
        <dbReference type="PIRSR" id="PIRSR602401-1"/>
    </source>
</evidence>
<keyword evidence="5 13" id="KW-0349">Heme</keyword>
<organism evidence="15 16">
    <name type="scientific">Daedalea quercina L-15889</name>
    <dbReference type="NCBI Taxonomy" id="1314783"/>
    <lineage>
        <taxon>Eukaryota</taxon>
        <taxon>Fungi</taxon>
        <taxon>Dikarya</taxon>
        <taxon>Basidiomycota</taxon>
        <taxon>Agaricomycotina</taxon>
        <taxon>Agaricomycetes</taxon>
        <taxon>Polyporales</taxon>
        <taxon>Fomitopsis</taxon>
    </lineage>
</organism>
<keyword evidence="9 14" id="KW-0560">Oxidoreductase</keyword>
<dbReference type="GO" id="GO:0016020">
    <property type="term" value="C:membrane"/>
    <property type="evidence" value="ECO:0007669"/>
    <property type="project" value="UniProtKB-SubCell"/>
</dbReference>
<comment type="similarity">
    <text evidence="4 14">Belongs to the cytochrome P450 family.</text>
</comment>
<dbReference type="InterPro" id="IPR001128">
    <property type="entry name" value="Cyt_P450"/>
</dbReference>
<evidence type="ECO:0000313" key="16">
    <source>
        <dbReference type="Proteomes" id="UP000076727"/>
    </source>
</evidence>
<evidence type="ECO:0000256" key="5">
    <source>
        <dbReference type="ARBA" id="ARBA00022617"/>
    </source>
</evidence>
<dbReference type="GO" id="GO:0020037">
    <property type="term" value="F:heme binding"/>
    <property type="evidence" value="ECO:0007669"/>
    <property type="project" value="InterPro"/>
</dbReference>
<evidence type="ECO:0000313" key="15">
    <source>
        <dbReference type="EMBL" id="KZT68558.1"/>
    </source>
</evidence>
<dbReference type="Gene3D" id="1.10.630.10">
    <property type="entry name" value="Cytochrome P450"/>
    <property type="match status" value="1"/>
</dbReference>
<dbReference type="GO" id="GO:0004497">
    <property type="term" value="F:monooxygenase activity"/>
    <property type="evidence" value="ECO:0007669"/>
    <property type="project" value="UniProtKB-KW"/>
</dbReference>
<comment type="cofactor">
    <cofactor evidence="1 13">
        <name>heme</name>
        <dbReference type="ChEBI" id="CHEBI:30413"/>
    </cofactor>
</comment>
<dbReference type="EMBL" id="KV429065">
    <property type="protein sequence ID" value="KZT68558.1"/>
    <property type="molecule type" value="Genomic_DNA"/>
</dbReference>
<dbReference type="CDD" id="cd11065">
    <property type="entry name" value="CYP64-like"/>
    <property type="match status" value="1"/>
</dbReference>